<dbReference type="PANTHER" id="PTHR43798">
    <property type="entry name" value="MONOACYLGLYCEROL LIPASE"/>
    <property type="match status" value="1"/>
</dbReference>
<dbReference type="InterPro" id="IPR000073">
    <property type="entry name" value="AB_hydrolase_1"/>
</dbReference>
<keyword evidence="3" id="KW-0012">Acyltransferase</keyword>
<evidence type="ECO:0000313" key="4">
    <source>
        <dbReference type="Proteomes" id="UP000221011"/>
    </source>
</evidence>
<dbReference type="RefSeq" id="WP_098240815.1">
    <property type="nucleotide sequence ID" value="NZ_CP022685.1"/>
</dbReference>
<dbReference type="Gene3D" id="3.40.50.1820">
    <property type="entry name" value="alpha/beta hydrolase"/>
    <property type="match status" value="1"/>
</dbReference>
<dbReference type="Proteomes" id="UP000221011">
    <property type="component" value="Chromosome"/>
</dbReference>
<dbReference type="InterPro" id="IPR029058">
    <property type="entry name" value="AB_hydrolase_fold"/>
</dbReference>
<dbReference type="EMBL" id="CP022685">
    <property type="protein sequence ID" value="ATL25752.1"/>
    <property type="molecule type" value="Genomic_DNA"/>
</dbReference>
<evidence type="ECO:0000313" key="3">
    <source>
        <dbReference type="EMBL" id="ATL25752.1"/>
    </source>
</evidence>
<dbReference type="PANTHER" id="PTHR43798:SF33">
    <property type="entry name" value="HYDROLASE, PUTATIVE (AFU_ORTHOLOGUE AFUA_2G14860)-RELATED"/>
    <property type="match status" value="1"/>
</dbReference>
<dbReference type="GO" id="GO:0016020">
    <property type="term" value="C:membrane"/>
    <property type="evidence" value="ECO:0007669"/>
    <property type="project" value="TreeGrafter"/>
</dbReference>
<feature type="region of interest" description="Disordered" evidence="1">
    <location>
        <begin position="174"/>
        <end position="202"/>
    </location>
</feature>
<keyword evidence="3" id="KW-0808">Transferase</keyword>
<dbReference type="KEGG" id="sfk:KY5_0734c"/>
<dbReference type="GO" id="GO:0016787">
    <property type="term" value="F:hydrolase activity"/>
    <property type="evidence" value="ECO:0007669"/>
    <property type="project" value="UniProtKB-KW"/>
</dbReference>
<accession>A0A291Q2C2</accession>
<protein>
    <submittedName>
        <fullName evidence="3">Hydrolases or acyltransferases (Alpha/beta hydrolase superfamily)</fullName>
    </submittedName>
</protein>
<reference evidence="3 4" key="1">
    <citation type="submission" date="2017-08" db="EMBL/GenBank/DDBJ databases">
        <title>Complete Genome Sequence of Streptomyces formicae KY5, the formicamycin producer.</title>
        <authorList>
            <person name="Holmes N.A."/>
            <person name="Devine R."/>
            <person name="Qin Z."/>
            <person name="Seipke R.F."/>
            <person name="Wilkinson B."/>
            <person name="Hutchings M.I."/>
        </authorList>
    </citation>
    <scope>NUCLEOTIDE SEQUENCE [LARGE SCALE GENOMIC DNA]</scope>
    <source>
        <strain evidence="3 4">KY5</strain>
    </source>
</reference>
<evidence type="ECO:0000259" key="2">
    <source>
        <dbReference type="Pfam" id="PF00561"/>
    </source>
</evidence>
<sequence>MADPVTHKLATKGAEIQYDVRGPSTAAADGERVLVLIGSPMSADGFASLSSYFTDRTVVTYDPRGVGRSVRTDGAVESTPEEHADDVRRVIEALGVGPVDLFASSGGAVNALALVARHSELVHTLVAHEPPTVQVLPDREAALAVCADLHETYQREGMGPAMAKFIAVTSRKGPFQENWRDEPAPSPADFGLPTEDDGSRDDPLLGQNLRTCTGYRPDFAALGAASTHIVLAAGKESEGELAARAAAELAARIGSAPVIFPSHHGGFLGGEFGQQGAPEEFAGVLRKVLDTHR</sequence>
<keyword evidence="3" id="KW-0378">Hydrolase</keyword>
<name>A0A291Q2C2_9ACTN</name>
<dbReference type="SUPFAM" id="SSF53474">
    <property type="entry name" value="alpha/beta-Hydrolases"/>
    <property type="match status" value="1"/>
</dbReference>
<dbReference type="AlphaFoldDB" id="A0A291Q2C2"/>
<keyword evidence="4" id="KW-1185">Reference proteome</keyword>
<gene>
    <name evidence="3" type="ORF">KY5_0734c</name>
</gene>
<organism evidence="3 4">
    <name type="scientific">Streptomyces formicae</name>
    <dbReference type="NCBI Taxonomy" id="1616117"/>
    <lineage>
        <taxon>Bacteria</taxon>
        <taxon>Bacillati</taxon>
        <taxon>Actinomycetota</taxon>
        <taxon>Actinomycetes</taxon>
        <taxon>Kitasatosporales</taxon>
        <taxon>Streptomycetaceae</taxon>
        <taxon>Streptomyces</taxon>
    </lineage>
</organism>
<dbReference type="GO" id="GO:0016746">
    <property type="term" value="F:acyltransferase activity"/>
    <property type="evidence" value="ECO:0007669"/>
    <property type="project" value="UniProtKB-KW"/>
</dbReference>
<proteinExistence type="predicted"/>
<dbReference type="Pfam" id="PF00561">
    <property type="entry name" value="Abhydrolase_1"/>
    <property type="match status" value="1"/>
</dbReference>
<dbReference type="InterPro" id="IPR050266">
    <property type="entry name" value="AB_hydrolase_sf"/>
</dbReference>
<evidence type="ECO:0000256" key="1">
    <source>
        <dbReference type="SAM" id="MobiDB-lite"/>
    </source>
</evidence>
<feature type="domain" description="AB hydrolase-1" evidence="2">
    <location>
        <begin position="33"/>
        <end position="136"/>
    </location>
</feature>